<keyword evidence="2" id="KW-1185">Reference proteome</keyword>
<dbReference type="Proteomes" id="UP000184480">
    <property type="component" value="Unassembled WGS sequence"/>
</dbReference>
<gene>
    <name evidence="1" type="ORF">SAMN05444362_104137</name>
</gene>
<reference evidence="2" key="1">
    <citation type="submission" date="2016-11" db="EMBL/GenBank/DDBJ databases">
        <authorList>
            <person name="Varghese N."/>
            <person name="Submissions S."/>
        </authorList>
    </citation>
    <scope>NUCLEOTIDE SEQUENCE [LARGE SCALE GENOMIC DNA]</scope>
    <source>
        <strain evidence="2">DSM 27370</strain>
    </source>
</reference>
<dbReference type="STRING" id="1346286.SAMN05444362_104137"/>
<name>A0A1M4ZN54_9BACT</name>
<evidence type="ECO:0000313" key="1">
    <source>
        <dbReference type="EMBL" id="SHF19355.1"/>
    </source>
</evidence>
<dbReference type="EMBL" id="FQUC01000004">
    <property type="protein sequence ID" value="SHF19355.1"/>
    <property type="molecule type" value="Genomic_DNA"/>
</dbReference>
<accession>A0A1M4ZN54</accession>
<proteinExistence type="predicted"/>
<evidence type="ECO:0000313" key="2">
    <source>
        <dbReference type="Proteomes" id="UP000184480"/>
    </source>
</evidence>
<dbReference type="AlphaFoldDB" id="A0A1M4ZN54"/>
<sequence>MKPKTDKHMTKVYFFTLNNRIKYKKEKDK</sequence>
<organism evidence="1 2">
    <name type="scientific">Dysgonomonas macrotermitis</name>
    <dbReference type="NCBI Taxonomy" id="1346286"/>
    <lineage>
        <taxon>Bacteria</taxon>
        <taxon>Pseudomonadati</taxon>
        <taxon>Bacteroidota</taxon>
        <taxon>Bacteroidia</taxon>
        <taxon>Bacteroidales</taxon>
        <taxon>Dysgonomonadaceae</taxon>
        <taxon>Dysgonomonas</taxon>
    </lineage>
</organism>
<protein>
    <submittedName>
        <fullName evidence="1">Uncharacterized protein</fullName>
    </submittedName>
</protein>